<protein>
    <recommendedName>
        <fullName evidence="5">Amino acid transporter</fullName>
    </recommendedName>
</protein>
<evidence type="ECO:0000313" key="4">
    <source>
        <dbReference type="Proteomes" id="UP000033572"/>
    </source>
</evidence>
<feature type="transmembrane region" description="Helical" evidence="2">
    <location>
        <begin position="15"/>
        <end position="38"/>
    </location>
</feature>
<sequence>MSDEKPTRRDILRPLHLLGIALACGVFAAVVTLVSTGAFTARVNSAIASGTYDGLTPIALGLVVGGGAFIVTLLFLAMLILVVDPAEVTKTVDRPVLYDAEPDADEPDSDGPDADGPDADEPDADGPGRGASA</sequence>
<comment type="caution">
    <text evidence="3">The sequence shown here is derived from an EMBL/GenBank/DDBJ whole genome shotgun (WGS) entry which is preliminary data.</text>
</comment>
<dbReference type="KEGG" id="mfol:DXT68_16220"/>
<dbReference type="PATRIC" id="fig|104336.4.peg.448"/>
<evidence type="ECO:0000313" key="3">
    <source>
        <dbReference type="EMBL" id="KJL25657.1"/>
    </source>
</evidence>
<feature type="compositionally biased region" description="Acidic residues" evidence="1">
    <location>
        <begin position="100"/>
        <end position="124"/>
    </location>
</feature>
<accession>A0A0F0KXM0</accession>
<dbReference type="AlphaFoldDB" id="A0A0F0KXM0"/>
<keyword evidence="2" id="KW-0812">Transmembrane</keyword>
<keyword evidence="2" id="KW-1133">Transmembrane helix</keyword>
<keyword evidence="4" id="KW-1185">Reference proteome</keyword>
<dbReference type="GeneID" id="94445940"/>
<dbReference type="RefSeq" id="WP_045252864.1">
    <property type="nucleotide sequence ID" value="NZ_CP031425.1"/>
</dbReference>
<name>A0A0F0KXM0_9MICO</name>
<reference evidence="3 4" key="1">
    <citation type="submission" date="2015-02" db="EMBL/GenBank/DDBJ databases">
        <title>Draft genome sequences of ten Microbacterium spp. with emphasis on heavy metal contaminated environments.</title>
        <authorList>
            <person name="Corretto E."/>
        </authorList>
    </citation>
    <scope>NUCLEOTIDE SEQUENCE [LARGE SCALE GENOMIC DNA]</scope>
    <source>
        <strain evidence="3 4">DSM 12966</strain>
    </source>
</reference>
<feature type="transmembrane region" description="Helical" evidence="2">
    <location>
        <begin position="58"/>
        <end position="83"/>
    </location>
</feature>
<feature type="region of interest" description="Disordered" evidence="1">
    <location>
        <begin position="94"/>
        <end position="133"/>
    </location>
</feature>
<keyword evidence="2" id="KW-0472">Membrane</keyword>
<evidence type="ECO:0000256" key="2">
    <source>
        <dbReference type="SAM" id="Phobius"/>
    </source>
</evidence>
<dbReference type="EMBL" id="JYIU01000026">
    <property type="protein sequence ID" value="KJL25657.1"/>
    <property type="molecule type" value="Genomic_DNA"/>
</dbReference>
<proteinExistence type="predicted"/>
<dbReference type="Proteomes" id="UP000033572">
    <property type="component" value="Unassembled WGS sequence"/>
</dbReference>
<evidence type="ECO:0008006" key="5">
    <source>
        <dbReference type="Google" id="ProtNLM"/>
    </source>
</evidence>
<gene>
    <name evidence="3" type="ORF">RN50_00427</name>
</gene>
<evidence type="ECO:0000256" key="1">
    <source>
        <dbReference type="SAM" id="MobiDB-lite"/>
    </source>
</evidence>
<dbReference type="PROSITE" id="PS51257">
    <property type="entry name" value="PROKAR_LIPOPROTEIN"/>
    <property type="match status" value="1"/>
</dbReference>
<organism evidence="3 4">
    <name type="scientific">Microbacterium foliorum</name>
    <dbReference type="NCBI Taxonomy" id="104336"/>
    <lineage>
        <taxon>Bacteria</taxon>
        <taxon>Bacillati</taxon>
        <taxon>Actinomycetota</taxon>
        <taxon>Actinomycetes</taxon>
        <taxon>Micrococcales</taxon>
        <taxon>Microbacteriaceae</taxon>
        <taxon>Microbacterium</taxon>
    </lineage>
</organism>